<dbReference type="Gene3D" id="1.25.40.20">
    <property type="entry name" value="Ankyrin repeat-containing domain"/>
    <property type="match status" value="1"/>
</dbReference>
<sequence>MKTTSSSLLLLELFFVIDFDDRTALHCAVAAGKLPVVEFLIEKFPDMIDCTTDCGETAACVATGLGNVKILKYLLNNGAQMKGDKTTRINILDSAFGSFEKAEGTIKEIISFCKEDGKPNRLKELIEDSHFGADRLMSKLIEDIPSVAMDIFDQCVYEETSLENRSYAEMIRNLARMTTRPTDVNEKSIQTLRALYGKNKPSLKKIQATEMFMKGENSFLVIARVLNVATATAEVYAIDGYCSGAPLSYQDLAPQFNLNNEEADIIAAELRRDNVSLRIVRDALQNAFSYNQIRLVLAALIRGEI</sequence>
<keyword evidence="1" id="KW-0675">Receptor</keyword>
<proteinExistence type="predicted"/>
<reference evidence="1" key="1">
    <citation type="submission" date="2020-04" db="EMBL/GenBank/DDBJ databases">
        <authorList>
            <person name="Alioto T."/>
            <person name="Alioto T."/>
            <person name="Gomez Garrido J."/>
        </authorList>
    </citation>
    <scope>NUCLEOTIDE SEQUENCE</scope>
    <source>
        <strain evidence="1">A484AB</strain>
    </source>
</reference>
<accession>A0A6S7JC90</accession>
<dbReference type="PROSITE" id="PS50088">
    <property type="entry name" value="ANK_REPEAT"/>
    <property type="match status" value="1"/>
</dbReference>
<organism evidence="1 2">
    <name type="scientific">Paramuricea clavata</name>
    <name type="common">Red gorgonian</name>
    <name type="synonym">Violescent sea-whip</name>
    <dbReference type="NCBI Taxonomy" id="317549"/>
    <lineage>
        <taxon>Eukaryota</taxon>
        <taxon>Metazoa</taxon>
        <taxon>Cnidaria</taxon>
        <taxon>Anthozoa</taxon>
        <taxon>Octocorallia</taxon>
        <taxon>Malacalcyonacea</taxon>
        <taxon>Plexauridae</taxon>
        <taxon>Paramuricea</taxon>
    </lineage>
</organism>
<dbReference type="Pfam" id="PF12796">
    <property type="entry name" value="Ank_2"/>
    <property type="match status" value="1"/>
</dbReference>
<dbReference type="EMBL" id="CACRXK020006585">
    <property type="protein sequence ID" value="CAB4009828.1"/>
    <property type="molecule type" value="Genomic_DNA"/>
</dbReference>
<protein>
    <submittedName>
        <fullName evidence="1">Transient receptor potential cation channel subfamily A member 1-like isoform X2</fullName>
    </submittedName>
</protein>
<dbReference type="OrthoDB" id="5959916at2759"/>
<dbReference type="Proteomes" id="UP001152795">
    <property type="component" value="Unassembled WGS sequence"/>
</dbReference>
<dbReference type="SUPFAM" id="SSF48403">
    <property type="entry name" value="Ankyrin repeat"/>
    <property type="match status" value="1"/>
</dbReference>
<dbReference type="InterPro" id="IPR036770">
    <property type="entry name" value="Ankyrin_rpt-contain_sf"/>
</dbReference>
<dbReference type="InterPro" id="IPR002110">
    <property type="entry name" value="Ankyrin_rpt"/>
</dbReference>
<dbReference type="PROSITE" id="PS50297">
    <property type="entry name" value="ANK_REP_REGION"/>
    <property type="match status" value="1"/>
</dbReference>
<name>A0A6S7JC90_PARCT</name>
<comment type="caution">
    <text evidence="1">The sequence shown here is derived from an EMBL/GenBank/DDBJ whole genome shotgun (WGS) entry which is preliminary data.</text>
</comment>
<dbReference type="SMART" id="SM00248">
    <property type="entry name" value="ANK"/>
    <property type="match status" value="2"/>
</dbReference>
<dbReference type="AlphaFoldDB" id="A0A6S7JC90"/>
<evidence type="ECO:0000313" key="1">
    <source>
        <dbReference type="EMBL" id="CAB4009828.1"/>
    </source>
</evidence>
<gene>
    <name evidence="1" type="ORF">PACLA_8A046711</name>
</gene>
<evidence type="ECO:0000313" key="2">
    <source>
        <dbReference type="Proteomes" id="UP001152795"/>
    </source>
</evidence>
<keyword evidence="2" id="KW-1185">Reference proteome</keyword>